<evidence type="ECO:0000313" key="2">
    <source>
        <dbReference type="EMBL" id="MDG3006482.1"/>
    </source>
</evidence>
<comment type="caution">
    <text evidence="2">The sequence shown here is derived from an EMBL/GenBank/DDBJ whole genome shotgun (WGS) entry which is preliminary data.</text>
</comment>
<protein>
    <submittedName>
        <fullName evidence="2">Uncharacterized protein</fullName>
    </submittedName>
</protein>
<dbReference type="EMBL" id="JARRAG010000002">
    <property type="protein sequence ID" value="MDG3006482.1"/>
    <property type="molecule type" value="Genomic_DNA"/>
</dbReference>
<evidence type="ECO:0000256" key="1">
    <source>
        <dbReference type="SAM" id="Phobius"/>
    </source>
</evidence>
<keyword evidence="1" id="KW-1133">Transmembrane helix</keyword>
<name>A0ABT6FG24_9BACT</name>
<proteinExistence type="predicted"/>
<feature type="transmembrane region" description="Helical" evidence="1">
    <location>
        <begin position="43"/>
        <end position="63"/>
    </location>
</feature>
<evidence type="ECO:0000313" key="3">
    <source>
        <dbReference type="Proteomes" id="UP001216907"/>
    </source>
</evidence>
<accession>A0ABT6FG24</accession>
<keyword evidence="1" id="KW-0472">Membrane</keyword>
<sequence>MSTTSTRSAAFATRVSSTCAVAAGALGMYGLTGLFFHSPASPALLLGSVGCAAASWVLASAAVRPEQVADLQERVTRASETAVEEIRYLPDRVARASVAAVEAFRTPPGLAPGAARDWRGPAASKPVPPAAEPYAAQQARRWFPRLVNRRSPVAARRGLTGRIRMVSHAGRSRLARVLHKAASFVAPTNV</sequence>
<dbReference type="RefSeq" id="WP_277862778.1">
    <property type="nucleotide sequence ID" value="NZ_JARRAG010000002.1"/>
</dbReference>
<feature type="transmembrane region" description="Helical" evidence="1">
    <location>
        <begin position="12"/>
        <end position="31"/>
    </location>
</feature>
<gene>
    <name evidence="2" type="ORF">PZE19_22150</name>
</gene>
<organism evidence="2 3">
    <name type="scientific">Paludisphaera mucosa</name>
    <dbReference type="NCBI Taxonomy" id="3030827"/>
    <lineage>
        <taxon>Bacteria</taxon>
        <taxon>Pseudomonadati</taxon>
        <taxon>Planctomycetota</taxon>
        <taxon>Planctomycetia</taxon>
        <taxon>Isosphaerales</taxon>
        <taxon>Isosphaeraceae</taxon>
        <taxon>Paludisphaera</taxon>
    </lineage>
</organism>
<reference evidence="2 3" key="1">
    <citation type="submission" date="2023-03" db="EMBL/GenBank/DDBJ databases">
        <title>Paludisphaera mucosa sp. nov. a novel planctomycete from northern fen.</title>
        <authorList>
            <person name="Ivanova A."/>
        </authorList>
    </citation>
    <scope>NUCLEOTIDE SEQUENCE [LARGE SCALE GENOMIC DNA]</scope>
    <source>
        <strain evidence="2 3">Pla2</strain>
    </source>
</reference>
<keyword evidence="1" id="KW-0812">Transmembrane</keyword>
<keyword evidence="3" id="KW-1185">Reference proteome</keyword>
<dbReference type="Proteomes" id="UP001216907">
    <property type="component" value="Unassembled WGS sequence"/>
</dbReference>